<gene>
    <name evidence="2" type="ORF">EZJ19_03645</name>
</gene>
<dbReference type="AlphaFoldDB" id="A0A4R1BKT3"/>
<keyword evidence="3" id="KW-1185">Reference proteome</keyword>
<accession>A0A4R1BKT3</accession>
<reference evidence="2 3" key="1">
    <citation type="submission" date="2019-03" db="EMBL/GenBank/DDBJ databases">
        <title>Genome sequence of Thiobacillaceae bacterium LSR1, a sulfur-oxidizing bacterium isolated from freshwater sediment.</title>
        <authorList>
            <person name="Li S."/>
        </authorList>
    </citation>
    <scope>NUCLEOTIDE SEQUENCE [LARGE SCALE GENOMIC DNA]</scope>
    <source>
        <strain evidence="2 3">LSR1</strain>
    </source>
</reference>
<dbReference type="RefSeq" id="WP_131444930.1">
    <property type="nucleotide sequence ID" value="NZ_SJZB01000013.1"/>
</dbReference>
<name>A0A4R1BKT3_9PROT</name>
<dbReference type="Proteomes" id="UP000295443">
    <property type="component" value="Unassembled WGS sequence"/>
</dbReference>
<evidence type="ECO:0000313" key="3">
    <source>
        <dbReference type="Proteomes" id="UP000295443"/>
    </source>
</evidence>
<keyword evidence="1" id="KW-1133">Transmembrane helix</keyword>
<proteinExistence type="predicted"/>
<keyword evidence="1" id="KW-0812">Transmembrane</keyword>
<comment type="caution">
    <text evidence="2">The sequence shown here is derived from an EMBL/GenBank/DDBJ whole genome shotgun (WGS) entry which is preliminary data.</text>
</comment>
<sequence>MESILHVLIALLAAIAAFPIAAKARAEQKKAEIEYQIAINKLAATNPQNASESHTSNDLHFNSNSNNFSRSFGLLAVLLSTGYLAFLTFVIGSDPVTIGGVASVAQSLVLFMSGAYLMVRR</sequence>
<organism evidence="2 3">
    <name type="scientific">Parasulfuritortus cantonensis</name>
    <dbReference type="NCBI Taxonomy" id="2528202"/>
    <lineage>
        <taxon>Bacteria</taxon>
        <taxon>Pseudomonadati</taxon>
        <taxon>Pseudomonadota</taxon>
        <taxon>Betaproteobacteria</taxon>
        <taxon>Nitrosomonadales</taxon>
        <taxon>Thiobacillaceae</taxon>
        <taxon>Parasulfuritortus</taxon>
    </lineage>
</organism>
<evidence type="ECO:0000256" key="1">
    <source>
        <dbReference type="SAM" id="Phobius"/>
    </source>
</evidence>
<evidence type="ECO:0000313" key="2">
    <source>
        <dbReference type="EMBL" id="TCJ18011.1"/>
    </source>
</evidence>
<protein>
    <submittedName>
        <fullName evidence="2">Uncharacterized protein</fullName>
    </submittedName>
</protein>
<feature type="transmembrane region" description="Helical" evidence="1">
    <location>
        <begin position="98"/>
        <end position="119"/>
    </location>
</feature>
<feature type="transmembrane region" description="Helical" evidence="1">
    <location>
        <begin position="72"/>
        <end position="92"/>
    </location>
</feature>
<keyword evidence="1" id="KW-0472">Membrane</keyword>
<dbReference type="EMBL" id="SJZB01000013">
    <property type="protein sequence ID" value="TCJ18011.1"/>
    <property type="molecule type" value="Genomic_DNA"/>
</dbReference>
<feature type="transmembrane region" description="Helical" evidence="1">
    <location>
        <begin position="6"/>
        <end position="22"/>
    </location>
</feature>